<organism evidence="2 3">
    <name type="scientific">Pristionchus mayeri</name>
    <dbReference type="NCBI Taxonomy" id="1317129"/>
    <lineage>
        <taxon>Eukaryota</taxon>
        <taxon>Metazoa</taxon>
        <taxon>Ecdysozoa</taxon>
        <taxon>Nematoda</taxon>
        <taxon>Chromadorea</taxon>
        <taxon>Rhabditida</taxon>
        <taxon>Rhabditina</taxon>
        <taxon>Diplogasteromorpha</taxon>
        <taxon>Diplogasteroidea</taxon>
        <taxon>Neodiplogasteridae</taxon>
        <taxon>Pristionchus</taxon>
    </lineage>
</organism>
<feature type="non-terminal residue" evidence="2">
    <location>
        <position position="152"/>
    </location>
</feature>
<protein>
    <submittedName>
        <fullName evidence="2">Uncharacterized protein</fullName>
    </submittedName>
</protein>
<evidence type="ECO:0000256" key="1">
    <source>
        <dbReference type="SAM" id="SignalP"/>
    </source>
</evidence>
<evidence type="ECO:0000313" key="3">
    <source>
        <dbReference type="Proteomes" id="UP001328107"/>
    </source>
</evidence>
<comment type="caution">
    <text evidence="2">The sequence shown here is derived from an EMBL/GenBank/DDBJ whole genome shotgun (WGS) entry which is preliminary data.</text>
</comment>
<evidence type="ECO:0000313" key="2">
    <source>
        <dbReference type="EMBL" id="GMR40252.1"/>
    </source>
</evidence>
<dbReference type="EMBL" id="BTRK01000003">
    <property type="protein sequence ID" value="GMR40252.1"/>
    <property type="molecule type" value="Genomic_DNA"/>
</dbReference>
<gene>
    <name evidence="2" type="ORF">PMAYCL1PPCAC_10447</name>
</gene>
<feature type="signal peptide" evidence="1">
    <location>
        <begin position="1"/>
        <end position="15"/>
    </location>
</feature>
<accession>A0AAN4ZFF2</accession>
<name>A0AAN4ZFF2_9BILA</name>
<keyword evidence="1" id="KW-0732">Signal</keyword>
<dbReference type="AlphaFoldDB" id="A0AAN4ZFF2"/>
<proteinExistence type="predicted"/>
<dbReference type="Proteomes" id="UP001328107">
    <property type="component" value="Unassembled WGS sequence"/>
</dbReference>
<keyword evidence="3" id="KW-1185">Reference proteome</keyword>
<feature type="chain" id="PRO_5042976311" evidence="1">
    <location>
        <begin position="16"/>
        <end position="152"/>
    </location>
</feature>
<sequence>MRLLVFVALLAICYAETLDKDAAAMKFEEILPAVMSIAAGAPDDWTPVDRKAFDLFVRNIVRNKLVMIPGEMAKLKRRSPKVHGVLKPLIDYFIQGYAKLKNKEARKYFVDEIAPATSEGLSVSQMASVGYHFYKMSSEARDAVYKAFPEIF</sequence>
<reference evidence="3" key="1">
    <citation type="submission" date="2022-10" db="EMBL/GenBank/DDBJ databases">
        <title>Genome assembly of Pristionchus species.</title>
        <authorList>
            <person name="Yoshida K."/>
            <person name="Sommer R.J."/>
        </authorList>
    </citation>
    <scope>NUCLEOTIDE SEQUENCE [LARGE SCALE GENOMIC DNA]</scope>
    <source>
        <strain evidence="3">RS5460</strain>
    </source>
</reference>